<name>A0A0G1UBZ5_9BACT</name>
<keyword evidence="1 3" id="KW-0479">Metal-binding</keyword>
<dbReference type="PATRIC" id="fig|1618660.3.peg.256"/>
<dbReference type="InterPro" id="IPR018228">
    <property type="entry name" value="DNase_TatD-rel_CS"/>
</dbReference>
<dbReference type="GO" id="GO:0004536">
    <property type="term" value="F:DNA nuclease activity"/>
    <property type="evidence" value="ECO:0007669"/>
    <property type="project" value="InterPro"/>
</dbReference>
<evidence type="ECO:0000313" key="5">
    <source>
        <dbReference type="Proteomes" id="UP000034956"/>
    </source>
</evidence>
<dbReference type="NCBIfam" id="TIGR00010">
    <property type="entry name" value="YchF/TatD family DNA exonuclease"/>
    <property type="match status" value="1"/>
</dbReference>
<dbReference type="EMBL" id="LCPF01000001">
    <property type="protein sequence ID" value="KKU91642.1"/>
    <property type="molecule type" value="Genomic_DNA"/>
</dbReference>
<accession>A0A0G1UBZ5</accession>
<dbReference type="PANTHER" id="PTHR46124:SF2">
    <property type="entry name" value="D-AMINOACYL-TRNA DEACYLASE"/>
    <property type="match status" value="1"/>
</dbReference>
<dbReference type="FunFam" id="3.20.20.140:FF:000005">
    <property type="entry name" value="TatD family hydrolase"/>
    <property type="match status" value="1"/>
</dbReference>
<evidence type="ECO:0000256" key="1">
    <source>
        <dbReference type="ARBA" id="ARBA00022723"/>
    </source>
</evidence>
<feature type="binding site" evidence="3">
    <location>
        <position position="107"/>
    </location>
    <ligand>
        <name>a divalent metal cation</name>
        <dbReference type="ChEBI" id="CHEBI:60240"/>
        <label>1</label>
    </ligand>
</feature>
<organism evidence="4 5">
    <name type="scientific">Candidatus Jorgensenbacteria bacterium GW2011_GWA1_48_11</name>
    <dbReference type="NCBI Taxonomy" id="1618660"/>
    <lineage>
        <taxon>Bacteria</taxon>
        <taxon>Candidatus Joergenseniibacteriota</taxon>
    </lineage>
</organism>
<feature type="binding site" evidence="3">
    <location>
        <position position="8"/>
    </location>
    <ligand>
        <name>a divalent metal cation</name>
        <dbReference type="ChEBI" id="CHEBI:60240"/>
        <label>1</label>
    </ligand>
</feature>
<dbReference type="PIRSF" id="PIRSF005902">
    <property type="entry name" value="DNase_TatD"/>
    <property type="match status" value="1"/>
</dbReference>
<reference evidence="4 5" key="1">
    <citation type="journal article" date="2015" name="Nature">
        <title>rRNA introns, odd ribosomes, and small enigmatic genomes across a large radiation of phyla.</title>
        <authorList>
            <person name="Brown C.T."/>
            <person name="Hug L.A."/>
            <person name="Thomas B.C."/>
            <person name="Sharon I."/>
            <person name="Castelle C.J."/>
            <person name="Singh A."/>
            <person name="Wilkins M.J."/>
            <person name="Williams K.H."/>
            <person name="Banfield J.F."/>
        </authorList>
    </citation>
    <scope>NUCLEOTIDE SEQUENCE [LARGE SCALE GENOMIC DNA]</scope>
</reference>
<dbReference type="GO" id="GO:0046872">
    <property type="term" value="F:metal ion binding"/>
    <property type="evidence" value="ECO:0007669"/>
    <property type="project" value="UniProtKB-KW"/>
</dbReference>
<keyword evidence="2" id="KW-0378">Hydrolase</keyword>
<evidence type="ECO:0000313" key="4">
    <source>
        <dbReference type="EMBL" id="KKU91642.1"/>
    </source>
</evidence>
<dbReference type="PROSITE" id="PS01091">
    <property type="entry name" value="TATD_3"/>
    <property type="match status" value="1"/>
</dbReference>
<protein>
    <submittedName>
        <fullName evidence="4">TatD-related deoxyribonuclease</fullName>
    </submittedName>
</protein>
<proteinExistence type="predicted"/>
<dbReference type="PANTHER" id="PTHR46124">
    <property type="entry name" value="D-AMINOACYL-TRNA DEACYLASE"/>
    <property type="match status" value="1"/>
</dbReference>
<dbReference type="AlphaFoldDB" id="A0A0G1UBZ5"/>
<evidence type="ECO:0000256" key="2">
    <source>
        <dbReference type="ARBA" id="ARBA00022801"/>
    </source>
</evidence>
<comment type="caution">
    <text evidence="4">The sequence shown here is derived from an EMBL/GenBank/DDBJ whole genome shotgun (WGS) entry which is preliminary data.</text>
</comment>
<sequence>MSKFFDAHTHAQFAAYDEDRDFVIKRALAAGVGMVNVGTTRMTSEAAVGLAHRYSGICFATIGVHPSHASVSEYVDPDEMASGGEERLEIELYKKLAADPAVVAIGECGLDFFRVTGEAVREKQKALFGEHVAFAHDVKKPLMIHCRQAFPELTAILQSRRSELLNPAGIVHFFTGTEAEAEELLNLGFYFTFGGVITFVRDYDRVIKTIPMERILSETDAPYVTPVPHRGRRNEPAYVTEVVKKLAELKNVSIEEMAAQILKNAERVFGINFSSL</sequence>
<dbReference type="GO" id="GO:0016788">
    <property type="term" value="F:hydrolase activity, acting on ester bonds"/>
    <property type="evidence" value="ECO:0007669"/>
    <property type="project" value="InterPro"/>
</dbReference>
<dbReference type="Pfam" id="PF01026">
    <property type="entry name" value="TatD_DNase"/>
    <property type="match status" value="1"/>
</dbReference>
<dbReference type="InterPro" id="IPR015991">
    <property type="entry name" value="TatD/YcfH-like"/>
</dbReference>
<feature type="binding site" evidence="3">
    <location>
        <position position="10"/>
    </location>
    <ligand>
        <name>a divalent metal cation</name>
        <dbReference type="ChEBI" id="CHEBI:60240"/>
        <label>1</label>
    </ligand>
</feature>
<dbReference type="InterPro" id="IPR032466">
    <property type="entry name" value="Metal_Hydrolase"/>
</dbReference>
<gene>
    <name evidence="4" type="ORF">UY23_C0001G0248</name>
</gene>
<feature type="binding site" evidence="3">
    <location>
        <position position="172"/>
    </location>
    <ligand>
        <name>a divalent metal cation</name>
        <dbReference type="ChEBI" id="CHEBI:60240"/>
        <label>2</label>
    </ligand>
</feature>
<dbReference type="InterPro" id="IPR001130">
    <property type="entry name" value="TatD-like"/>
</dbReference>
<dbReference type="Gene3D" id="3.20.20.140">
    <property type="entry name" value="Metal-dependent hydrolases"/>
    <property type="match status" value="1"/>
</dbReference>
<feature type="binding site" evidence="3">
    <location>
        <position position="145"/>
    </location>
    <ligand>
        <name>a divalent metal cation</name>
        <dbReference type="ChEBI" id="CHEBI:60240"/>
        <label>2</label>
    </ligand>
</feature>
<dbReference type="Proteomes" id="UP000034956">
    <property type="component" value="Unassembled WGS sequence"/>
</dbReference>
<feature type="binding site" evidence="3">
    <location>
        <position position="220"/>
    </location>
    <ligand>
        <name>a divalent metal cation</name>
        <dbReference type="ChEBI" id="CHEBI:60240"/>
        <label>1</label>
    </ligand>
</feature>
<dbReference type="SUPFAM" id="SSF51556">
    <property type="entry name" value="Metallo-dependent hydrolases"/>
    <property type="match status" value="1"/>
</dbReference>
<evidence type="ECO:0000256" key="3">
    <source>
        <dbReference type="PIRSR" id="PIRSR005902-1"/>
    </source>
</evidence>
<dbReference type="CDD" id="cd01310">
    <property type="entry name" value="TatD_DNAse"/>
    <property type="match status" value="1"/>
</dbReference>